<evidence type="ECO:0000256" key="6">
    <source>
        <dbReference type="ARBA" id="ARBA00029466"/>
    </source>
</evidence>
<comment type="caution">
    <text evidence="8">The sequence shown here is derived from an EMBL/GenBank/DDBJ whole genome shotgun (WGS) entry which is preliminary data.</text>
</comment>
<evidence type="ECO:0000259" key="7">
    <source>
        <dbReference type="Pfam" id="PF04480"/>
    </source>
</evidence>
<evidence type="ECO:0000256" key="1">
    <source>
        <dbReference type="ARBA" id="ARBA00022722"/>
    </source>
</evidence>
<keyword evidence="4" id="KW-0378">Hydrolase</keyword>
<evidence type="ECO:0000313" key="9">
    <source>
        <dbReference type="Proteomes" id="UP000720124"/>
    </source>
</evidence>
<keyword evidence="3" id="KW-0227">DNA damage</keyword>
<dbReference type="CDD" id="cd00221">
    <property type="entry name" value="Vsr"/>
    <property type="match status" value="1"/>
</dbReference>
<sequence length="130" mass="14899">MSRQRVADTGVELRVRRALFAEGFRYRKQVAVPGFPRRSIDIAFPRKRLAVFLDGCFWHGCSEHKSTPRSNDRWWASKIEENRRRDLETTAALTACGWTVLRFWEHDAPEKVVTAVRAVLSPDEGRGGNG</sequence>
<dbReference type="SUPFAM" id="SSF52980">
    <property type="entry name" value="Restriction endonuclease-like"/>
    <property type="match status" value="1"/>
</dbReference>
<keyword evidence="1" id="KW-0540">Nuclease</keyword>
<gene>
    <name evidence="8" type="ORF">HJA87_05015</name>
</gene>
<proteinExistence type="inferred from homology"/>
<dbReference type="Gene3D" id="3.40.960.10">
    <property type="entry name" value="VSR Endonuclease"/>
    <property type="match status" value="1"/>
</dbReference>
<organism evidence="8 9">
    <name type="scientific">Rhizobium bangladeshense</name>
    <dbReference type="NCBI Taxonomy" id="1138189"/>
    <lineage>
        <taxon>Bacteria</taxon>
        <taxon>Pseudomonadati</taxon>
        <taxon>Pseudomonadota</taxon>
        <taxon>Alphaproteobacteria</taxon>
        <taxon>Hyphomicrobiales</taxon>
        <taxon>Rhizobiaceae</taxon>
        <taxon>Rhizobium/Agrobacterium group</taxon>
        <taxon>Rhizobium</taxon>
    </lineage>
</organism>
<keyword evidence="2 8" id="KW-0255">Endonuclease</keyword>
<evidence type="ECO:0000256" key="2">
    <source>
        <dbReference type="ARBA" id="ARBA00022759"/>
    </source>
</evidence>
<dbReference type="InterPro" id="IPR004603">
    <property type="entry name" value="DNA_mismatch_endonuc_vsr"/>
</dbReference>
<dbReference type="NCBIfam" id="TIGR00632">
    <property type="entry name" value="vsr"/>
    <property type="match status" value="1"/>
</dbReference>
<dbReference type="Pfam" id="PF03852">
    <property type="entry name" value="Vsr"/>
    <property type="match status" value="1"/>
</dbReference>
<dbReference type="GO" id="GO:0004519">
    <property type="term" value="F:endonuclease activity"/>
    <property type="evidence" value="ECO:0007669"/>
    <property type="project" value="UniProtKB-KW"/>
</dbReference>
<dbReference type="InterPro" id="IPR011335">
    <property type="entry name" value="Restrct_endonuc-II-like"/>
</dbReference>
<evidence type="ECO:0000256" key="4">
    <source>
        <dbReference type="ARBA" id="ARBA00022801"/>
    </source>
</evidence>
<accession>A0ABS7LCR3</accession>
<dbReference type="RefSeq" id="WP_221148234.1">
    <property type="nucleotide sequence ID" value="NZ_JABDXC010000004.1"/>
</dbReference>
<dbReference type="Proteomes" id="UP000720124">
    <property type="component" value="Unassembled WGS sequence"/>
</dbReference>
<evidence type="ECO:0000313" key="8">
    <source>
        <dbReference type="EMBL" id="MBY3589245.1"/>
    </source>
</evidence>
<keyword evidence="9" id="KW-1185">Reference proteome</keyword>
<comment type="similarity">
    <text evidence="6">Belongs to the Vsr family.</text>
</comment>
<feature type="domain" description="DUF559" evidence="7">
    <location>
        <begin position="80"/>
        <end position="116"/>
    </location>
</feature>
<keyword evidence="5" id="KW-0234">DNA repair</keyword>
<dbReference type="Pfam" id="PF04480">
    <property type="entry name" value="DUF559"/>
    <property type="match status" value="1"/>
</dbReference>
<dbReference type="InterPro" id="IPR007569">
    <property type="entry name" value="DUF559"/>
</dbReference>
<evidence type="ECO:0000256" key="3">
    <source>
        <dbReference type="ARBA" id="ARBA00022763"/>
    </source>
</evidence>
<reference evidence="8 9" key="1">
    <citation type="submission" date="2020-06" db="EMBL/GenBank/DDBJ databases">
        <title>Global-level population genomics: horizontal gene transfer, symbiosis and evolution in Rhizobia.</title>
        <authorList>
            <person name="Gai Y."/>
        </authorList>
    </citation>
    <scope>NUCLEOTIDE SEQUENCE [LARGE SCALE GENOMIC DNA]</scope>
    <source>
        <strain evidence="8 9">PLR6_1b</strain>
    </source>
</reference>
<protein>
    <submittedName>
        <fullName evidence="8">Very short patch repair endonuclease</fullName>
    </submittedName>
</protein>
<evidence type="ECO:0000256" key="5">
    <source>
        <dbReference type="ARBA" id="ARBA00023204"/>
    </source>
</evidence>
<name>A0ABS7LCR3_9HYPH</name>
<dbReference type="EMBL" id="JABTXI010000002">
    <property type="protein sequence ID" value="MBY3589245.1"/>
    <property type="molecule type" value="Genomic_DNA"/>
</dbReference>